<organism evidence="1 2">
    <name type="scientific">Parathielavia appendiculata</name>
    <dbReference type="NCBI Taxonomy" id="2587402"/>
    <lineage>
        <taxon>Eukaryota</taxon>
        <taxon>Fungi</taxon>
        <taxon>Dikarya</taxon>
        <taxon>Ascomycota</taxon>
        <taxon>Pezizomycotina</taxon>
        <taxon>Sordariomycetes</taxon>
        <taxon>Sordariomycetidae</taxon>
        <taxon>Sordariales</taxon>
        <taxon>Chaetomiaceae</taxon>
        <taxon>Parathielavia</taxon>
    </lineage>
</organism>
<reference evidence="1" key="2">
    <citation type="submission" date="2023-05" db="EMBL/GenBank/DDBJ databases">
        <authorList>
            <consortium name="Lawrence Berkeley National Laboratory"/>
            <person name="Steindorff A."/>
            <person name="Hensen N."/>
            <person name="Bonometti L."/>
            <person name="Westerberg I."/>
            <person name="Brannstrom I.O."/>
            <person name="Guillou S."/>
            <person name="Cros-Aarteil S."/>
            <person name="Calhoun S."/>
            <person name="Haridas S."/>
            <person name="Kuo A."/>
            <person name="Mondo S."/>
            <person name="Pangilinan J."/>
            <person name="Riley R."/>
            <person name="Labutti K."/>
            <person name="Andreopoulos B."/>
            <person name="Lipzen A."/>
            <person name="Chen C."/>
            <person name="Yanf M."/>
            <person name="Daum C."/>
            <person name="Ng V."/>
            <person name="Clum A."/>
            <person name="Ohm R."/>
            <person name="Martin F."/>
            <person name="Silar P."/>
            <person name="Natvig D."/>
            <person name="Lalanne C."/>
            <person name="Gautier V."/>
            <person name="Ament-Velasquez S.L."/>
            <person name="Kruys A."/>
            <person name="Hutchinson M.I."/>
            <person name="Powell A.J."/>
            <person name="Barry K."/>
            <person name="Miller A.N."/>
            <person name="Grigoriev I.V."/>
            <person name="Debuchy R."/>
            <person name="Gladieux P."/>
            <person name="Thoren M.H."/>
            <person name="Johannesson H."/>
        </authorList>
    </citation>
    <scope>NUCLEOTIDE SEQUENCE</scope>
    <source>
        <strain evidence="1">CBS 731.68</strain>
    </source>
</reference>
<sequence length="153" mass="17464">MIWPRQARVDSPAPRFIRWFENRTSRRTARIFANITAHCCPGPPSLVIAWDPPGRLKHKACGLLQSRSASPTAKWCATHRRSDGPEPRRVVIDERGEVNEQETSPPTRKEVGFLWRFELPANQFLDARLCPFRTGLRSNQLSGRGIRVPCHPC</sequence>
<gene>
    <name evidence="1" type="ORF">N657DRAFT_648402</name>
</gene>
<proteinExistence type="predicted"/>
<evidence type="ECO:0000313" key="2">
    <source>
        <dbReference type="Proteomes" id="UP001302602"/>
    </source>
</evidence>
<protein>
    <submittedName>
        <fullName evidence="1">Uncharacterized protein</fullName>
    </submittedName>
</protein>
<evidence type="ECO:0000313" key="1">
    <source>
        <dbReference type="EMBL" id="KAK4121022.1"/>
    </source>
</evidence>
<keyword evidence="2" id="KW-1185">Reference proteome</keyword>
<reference evidence="1" key="1">
    <citation type="journal article" date="2023" name="Mol. Phylogenet. Evol.">
        <title>Genome-scale phylogeny and comparative genomics of the fungal order Sordariales.</title>
        <authorList>
            <person name="Hensen N."/>
            <person name="Bonometti L."/>
            <person name="Westerberg I."/>
            <person name="Brannstrom I.O."/>
            <person name="Guillou S."/>
            <person name="Cros-Aarteil S."/>
            <person name="Calhoun S."/>
            <person name="Haridas S."/>
            <person name="Kuo A."/>
            <person name="Mondo S."/>
            <person name="Pangilinan J."/>
            <person name="Riley R."/>
            <person name="LaButti K."/>
            <person name="Andreopoulos B."/>
            <person name="Lipzen A."/>
            <person name="Chen C."/>
            <person name="Yan M."/>
            <person name="Daum C."/>
            <person name="Ng V."/>
            <person name="Clum A."/>
            <person name="Steindorff A."/>
            <person name="Ohm R.A."/>
            <person name="Martin F."/>
            <person name="Silar P."/>
            <person name="Natvig D.O."/>
            <person name="Lalanne C."/>
            <person name="Gautier V."/>
            <person name="Ament-Velasquez S.L."/>
            <person name="Kruys A."/>
            <person name="Hutchinson M.I."/>
            <person name="Powell A.J."/>
            <person name="Barry K."/>
            <person name="Miller A.N."/>
            <person name="Grigoriev I.V."/>
            <person name="Debuchy R."/>
            <person name="Gladieux P."/>
            <person name="Hiltunen Thoren M."/>
            <person name="Johannesson H."/>
        </authorList>
    </citation>
    <scope>NUCLEOTIDE SEQUENCE</scope>
    <source>
        <strain evidence="1">CBS 731.68</strain>
    </source>
</reference>
<comment type="caution">
    <text evidence="1">The sequence shown here is derived from an EMBL/GenBank/DDBJ whole genome shotgun (WGS) entry which is preliminary data.</text>
</comment>
<dbReference type="RefSeq" id="XP_062644793.1">
    <property type="nucleotide sequence ID" value="XM_062793510.1"/>
</dbReference>
<accession>A0AAN6TUK1</accession>
<dbReference type="EMBL" id="MU853235">
    <property type="protein sequence ID" value="KAK4121022.1"/>
    <property type="molecule type" value="Genomic_DNA"/>
</dbReference>
<name>A0AAN6TUK1_9PEZI</name>
<dbReference type="GeneID" id="87830279"/>
<dbReference type="AlphaFoldDB" id="A0AAN6TUK1"/>
<dbReference type="Proteomes" id="UP001302602">
    <property type="component" value="Unassembled WGS sequence"/>
</dbReference>